<evidence type="ECO:0000313" key="2">
    <source>
        <dbReference type="EMBL" id="QOY61181.1"/>
    </source>
</evidence>
<dbReference type="AlphaFoldDB" id="A0A7S7M9I4"/>
<keyword evidence="1" id="KW-0812">Transmembrane</keyword>
<feature type="transmembrane region" description="Helical" evidence="1">
    <location>
        <begin position="141"/>
        <end position="163"/>
    </location>
</feature>
<feature type="transmembrane region" description="Helical" evidence="1">
    <location>
        <begin position="170"/>
        <end position="191"/>
    </location>
</feature>
<protein>
    <submittedName>
        <fullName evidence="2">ABC-2 transporter permease</fullName>
    </submittedName>
</protein>
<sequence length="234" mass="24608">MRALLYADWCAVRTRRSLLFLLVSLATSVLIAQGTSEVITSQNASLPIIASAASCLTMSSYFLLTVLFGADEQNSWEAYRLAALPVTPRQVVRSRYAFVALSYGALLALAVPSATICLGAAEMIRGRVPAMPLPTTDTLLALALVAGVILVLVAAQMAIVFALGMQRARVALLLPYLVFFGGSPWMGDVLAGLGAQAPGDGPIALLAMACVAAGALFYLACMHGAQALYARREL</sequence>
<dbReference type="InterPro" id="IPR025699">
    <property type="entry name" value="ABC2_memb-like"/>
</dbReference>
<keyword evidence="1" id="KW-0472">Membrane</keyword>
<dbReference type="EMBL" id="CP063767">
    <property type="protein sequence ID" value="QOY61181.1"/>
    <property type="molecule type" value="Genomic_DNA"/>
</dbReference>
<keyword evidence="1" id="KW-1133">Transmembrane helix</keyword>
<gene>
    <name evidence="2" type="ORF">INP52_02995</name>
</gene>
<evidence type="ECO:0000313" key="3">
    <source>
        <dbReference type="Proteomes" id="UP000593735"/>
    </source>
</evidence>
<proteinExistence type="predicted"/>
<dbReference type="KEGG" id="tio:INP52_02995"/>
<dbReference type="Pfam" id="PF13346">
    <property type="entry name" value="ABC2_membrane_5"/>
    <property type="match status" value="1"/>
</dbReference>
<feature type="transmembrane region" description="Helical" evidence="1">
    <location>
        <begin position="96"/>
        <end position="121"/>
    </location>
</feature>
<feature type="transmembrane region" description="Helical" evidence="1">
    <location>
        <begin position="203"/>
        <end position="222"/>
    </location>
</feature>
<evidence type="ECO:0000256" key="1">
    <source>
        <dbReference type="SAM" id="Phobius"/>
    </source>
</evidence>
<dbReference type="RefSeq" id="WP_194372279.1">
    <property type="nucleotide sequence ID" value="NZ_CP063767.1"/>
</dbReference>
<feature type="transmembrane region" description="Helical" evidence="1">
    <location>
        <begin position="48"/>
        <end position="70"/>
    </location>
</feature>
<reference evidence="2 3" key="1">
    <citation type="submission" date="2020-10" db="EMBL/GenBank/DDBJ databases">
        <title>Olsenella immobilis sp.nov., isolated from the mud in a fermentation cellar used for the production of Chinese strong-flavoured liquor.</title>
        <authorList>
            <person name="Lu L."/>
        </authorList>
    </citation>
    <scope>NUCLEOTIDE SEQUENCE [LARGE SCALE GENOMIC DNA]</scope>
    <source>
        <strain evidence="2 3">LZLJ-2</strain>
    </source>
</reference>
<name>A0A7S7M9I4_9ACTN</name>
<organism evidence="2 3">
    <name type="scientific">Thermophilibacter immobilis</name>
    <dbReference type="NCBI Taxonomy" id="2779519"/>
    <lineage>
        <taxon>Bacteria</taxon>
        <taxon>Bacillati</taxon>
        <taxon>Actinomycetota</taxon>
        <taxon>Coriobacteriia</taxon>
        <taxon>Coriobacteriales</taxon>
        <taxon>Atopobiaceae</taxon>
        <taxon>Thermophilibacter</taxon>
    </lineage>
</organism>
<accession>A0A7S7M9I4</accession>
<dbReference type="Proteomes" id="UP000593735">
    <property type="component" value="Chromosome"/>
</dbReference>
<keyword evidence="3" id="KW-1185">Reference proteome</keyword>